<evidence type="ECO:0000313" key="2">
    <source>
        <dbReference type="EMBL" id="TKA82996.1"/>
    </source>
</evidence>
<name>A0A4U0Y2M4_9PEZI</name>
<dbReference type="Gene3D" id="3.40.50.150">
    <property type="entry name" value="Vaccinia Virus protein VP39"/>
    <property type="match status" value="1"/>
</dbReference>
<reference evidence="2 3" key="1">
    <citation type="submission" date="2017-03" db="EMBL/GenBank/DDBJ databases">
        <title>Genomes of endolithic fungi from Antarctica.</title>
        <authorList>
            <person name="Coleine C."/>
            <person name="Masonjones S."/>
            <person name="Stajich J.E."/>
        </authorList>
    </citation>
    <scope>NUCLEOTIDE SEQUENCE [LARGE SCALE GENOMIC DNA]</scope>
    <source>
        <strain evidence="2 3">CCFEE 5184</strain>
    </source>
</reference>
<dbReference type="EMBL" id="NAJQ01000019">
    <property type="protein sequence ID" value="TKA82996.1"/>
    <property type="molecule type" value="Genomic_DNA"/>
</dbReference>
<feature type="domain" description="Methyltransferase" evidence="1">
    <location>
        <begin position="46"/>
        <end position="145"/>
    </location>
</feature>
<evidence type="ECO:0000313" key="3">
    <source>
        <dbReference type="Proteomes" id="UP000309340"/>
    </source>
</evidence>
<protein>
    <recommendedName>
        <fullName evidence="1">Methyltransferase domain-containing protein</fullName>
    </recommendedName>
</protein>
<dbReference type="InterPro" id="IPR029063">
    <property type="entry name" value="SAM-dependent_MTases_sf"/>
</dbReference>
<dbReference type="SUPFAM" id="SSF53335">
    <property type="entry name" value="S-adenosyl-L-methionine-dependent methyltransferases"/>
    <property type="match status" value="1"/>
</dbReference>
<evidence type="ECO:0000259" key="1">
    <source>
        <dbReference type="Pfam" id="PF13649"/>
    </source>
</evidence>
<dbReference type="CDD" id="cd02440">
    <property type="entry name" value="AdoMet_MTases"/>
    <property type="match status" value="1"/>
</dbReference>
<dbReference type="InterPro" id="IPR041698">
    <property type="entry name" value="Methyltransf_25"/>
</dbReference>
<accession>A0A4U0Y2M4</accession>
<dbReference type="STRING" id="329884.A0A4U0Y2M4"/>
<comment type="caution">
    <text evidence="2">The sequence shown here is derived from an EMBL/GenBank/DDBJ whole genome shotgun (WGS) entry which is preliminary data.</text>
</comment>
<sequence>MDAENPVQGNYDKNADAYGQFIATPLGTLEQQLFDLSIKDCDGLKVLDLGGGTGLRARDALNAGARAVDVVDISREMMRLGQEYEKSIARDCITWYHGDISKSLDHLPLGPYDMVIANGIFDHAHNAEELEKMWHNAAAYLKPGGRLIANRNNPLSQSAAHGNYGVTFTDCQDFPGGLSFRYRTTTDPPLDFESTALEAYYSGSLEIPGKFFKDFQNVPWKETPVVKADPEFWKSYLAEPILYIFTARKPE</sequence>
<proteinExistence type="predicted"/>
<dbReference type="PANTHER" id="PTHR43591">
    <property type="entry name" value="METHYLTRANSFERASE"/>
    <property type="match status" value="1"/>
</dbReference>
<gene>
    <name evidence="2" type="ORF">B0A55_04674</name>
</gene>
<organism evidence="2 3">
    <name type="scientific">Friedmanniomyces simplex</name>
    <dbReference type="NCBI Taxonomy" id="329884"/>
    <lineage>
        <taxon>Eukaryota</taxon>
        <taxon>Fungi</taxon>
        <taxon>Dikarya</taxon>
        <taxon>Ascomycota</taxon>
        <taxon>Pezizomycotina</taxon>
        <taxon>Dothideomycetes</taxon>
        <taxon>Dothideomycetidae</taxon>
        <taxon>Mycosphaerellales</taxon>
        <taxon>Teratosphaeriaceae</taxon>
        <taxon>Friedmanniomyces</taxon>
    </lineage>
</organism>
<dbReference type="Proteomes" id="UP000309340">
    <property type="component" value="Unassembled WGS sequence"/>
</dbReference>
<dbReference type="Pfam" id="PF13649">
    <property type="entry name" value="Methyltransf_25"/>
    <property type="match status" value="1"/>
</dbReference>
<keyword evidence="3" id="KW-1185">Reference proteome</keyword>
<dbReference type="AlphaFoldDB" id="A0A4U0Y2M4"/>
<dbReference type="OrthoDB" id="3647at2759"/>